<feature type="site" description="Transition state stabilizer" evidence="7">
    <location>
        <position position="15"/>
    </location>
</feature>
<evidence type="ECO:0000313" key="9">
    <source>
        <dbReference type="EMBL" id="RYV51227.1"/>
    </source>
</evidence>
<dbReference type="UniPathway" id="UPA00056">
    <property type="reaction ID" value="UER00093"/>
</dbReference>
<evidence type="ECO:0000313" key="10">
    <source>
        <dbReference type="Proteomes" id="UP000293764"/>
    </source>
</evidence>
<feature type="site" description="Positions MEP for the nucleophilic attack" evidence="7">
    <location>
        <position position="169"/>
    </location>
</feature>
<reference evidence="9 10" key="1">
    <citation type="submission" date="2019-01" db="EMBL/GenBank/DDBJ databases">
        <title>Novel species of Cellulomonas.</title>
        <authorList>
            <person name="Liu Q."/>
            <person name="Xin Y.-H."/>
        </authorList>
    </citation>
    <scope>NUCLEOTIDE SEQUENCE [LARGE SCALE GENOMIC DNA]</scope>
    <source>
        <strain evidence="9 10">HLT2-17</strain>
    </source>
</reference>
<dbReference type="InterPro" id="IPR050088">
    <property type="entry name" value="IspD/TarI_cytidylyltransf_bact"/>
</dbReference>
<dbReference type="NCBIfam" id="TIGR00453">
    <property type="entry name" value="ispD"/>
    <property type="match status" value="1"/>
</dbReference>
<dbReference type="GO" id="GO:0019288">
    <property type="term" value="P:isopentenyl diphosphate biosynthetic process, methylerythritol 4-phosphate pathway"/>
    <property type="evidence" value="ECO:0007669"/>
    <property type="project" value="UniProtKB-UniRule"/>
</dbReference>
<evidence type="ECO:0000256" key="1">
    <source>
        <dbReference type="ARBA" id="ARBA00001282"/>
    </source>
</evidence>
<comment type="pathway">
    <text evidence="2 7">Isoprenoid biosynthesis; isopentenyl diphosphate biosynthesis via DXP pathway; isopentenyl diphosphate from 1-deoxy-D-xylulose 5-phosphate: step 2/6.</text>
</comment>
<keyword evidence="10" id="KW-1185">Reference proteome</keyword>
<gene>
    <name evidence="7 9" type="primary">ispD</name>
    <name evidence="9" type="ORF">EUA98_09410</name>
</gene>
<evidence type="ECO:0000256" key="2">
    <source>
        <dbReference type="ARBA" id="ARBA00004787"/>
    </source>
</evidence>
<accession>A0A4Q5N3M0</accession>
<protein>
    <recommendedName>
        <fullName evidence="7">2-C-methyl-D-erythritol 4-phosphate cytidylyltransferase</fullName>
        <ecNumber evidence="7">2.7.7.60</ecNumber>
    </recommendedName>
    <alternativeName>
        <fullName evidence="7">4-diphosphocytidyl-2C-methyl-D-erythritol synthase</fullName>
    </alternativeName>
    <alternativeName>
        <fullName evidence="7">MEP cytidylyltransferase</fullName>
        <shortName evidence="7">MCT</shortName>
    </alternativeName>
</protein>
<dbReference type="Proteomes" id="UP000293764">
    <property type="component" value="Unassembled WGS sequence"/>
</dbReference>
<dbReference type="GO" id="GO:0050518">
    <property type="term" value="F:2-C-methyl-D-erythritol 4-phosphate cytidylyltransferase activity"/>
    <property type="evidence" value="ECO:0007669"/>
    <property type="project" value="UniProtKB-UniRule"/>
</dbReference>
<dbReference type="Pfam" id="PF01128">
    <property type="entry name" value="IspD"/>
    <property type="match status" value="1"/>
</dbReference>
<dbReference type="Gene3D" id="3.90.550.10">
    <property type="entry name" value="Spore Coat Polysaccharide Biosynthesis Protein SpsA, Chain A"/>
    <property type="match status" value="1"/>
</dbReference>
<evidence type="ECO:0000256" key="3">
    <source>
        <dbReference type="ARBA" id="ARBA00009789"/>
    </source>
</evidence>
<keyword evidence="6 7" id="KW-0414">Isoprene biosynthesis</keyword>
<dbReference type="PROSITE" id="PS01295">
    <property type="entry name" value="ISPD"/>
    <property type="match status" value="1"/>
</dbReference>
<dbReference type="PANTHER" id="PTHR32125">
    <property type="entry name" value="2-C-METHYL-D-ERYTHRITOL 4-PHOSPHATE CYTIDYLYLTRANSFERASE, CHLOROPLASTIC"/>
    <property type="match status" value="1"/>
</dbReference>
<dbReference type="EC" id="2.7.7.60" evidence="7"/>
<keyword evidence="4 7" id="KW-0808">Transferase</keyword>
<dbReference type="AlphaFoldDB" id="A0A4Q5N3M0"/>
<dbReference type="RefSeq" id="WP_130102425.1">
    <property type="nucleotide sequence ID" value="NZ_SDWW01000019.1"/>
</dbReference>
<proteinExistence type="inferred from homology"/>
<dbReference type="InterPro" id="IPR034683">
    <property type="entry name" value="IspD/TarI"/>
</dbReference>
<feature type="site" description="Positions MEP for the nucleophilic attack" evidence="7">
    <location>
        <position position="229"/>
    </location>
</feature>
<dbReference type="OrthoDB" id="9802561at2"/>
<comment type="function">
    <text evidence="7">Catalyzes the formation of 4-diphosphocytidyl-2-C-methyl-D-erythritol from CTP and 2-C-methyl-D-erythritol 4-phosphate (MEP).</text>
</comment>
<dbReference type="SUPFAM" id="SSF53448">
    <property type="entry name" value="Nucleotide-diphospho-sugar transferases"/>
    <property type="match status" value="1"/>
</dbReference>
<evidence type="ECO:0000256" key="5">
    <source>
        <dbReference type="ARBA" id="ARBA00022695"/>
    </source>
</evidence>
<comment type="similarity">
    <text evidence="3 7">Belongs to the IspD/TarI cytidylyltransferase family. IspD subfamily.</text>
</comment>
<comment type="catalytic activity">
    <reaction evidence="1 7">
        <text>2-C-methyl-D-erythritol 4-phosphate + CTP + H(+) = 4-CDP-2-C-methyl-D-erythritol + diphosphate</text>
        <dbReference type="Rhea" id="RHEA:13429"/>
        <dbReference type="ChEBI" id="CHEBI:15378"/>
        <dbReference type="ChEBI" id="CHEBI:33019"/>
        <dbReference type="ChEBI" id="CHEBI:37563"/>
        <dbReference type="ChEBI" id="CHEBI:57823"/>
        <dbReference type="ChEBI" id="CHEBI:58262"/>
        <dbReference type="EC" id="2.7.7.60"/>
    </reaction>
</comment>
<dbReference type="PANTHER" id="PTHR32125:SF4">
    <property type="entry name" value="2-C-METHYL-D-ERYTHRITOL 4-PHOSPHATE CYTIDYLYLTRANSFERASE, CHLOROPLASTIC"/>
    <property type="match status" value="1"/>
</dbReference>
<comment type="caution">
    <text evidence="9">The sequence shown here is derived from an EMBL/GenBank/DDBJ whole genome shotgun (WGS) entry which is preliminary data.</text>
</comment>
<dbReference type="InterPro" id="IPR018294">
    <property type="entry name" value="ISPD_synthase_CS"/>
</dbReference>
<evidence type="ECO:0000256" key="4">
    <source>
        <dbReference type="ARBA" id="ARBA00022679"/>
    </source>
</evidence>
<feature type="region of interest" description="Disordered" evidence="8">
    <location>
        <begin position="249"/>
        <end position="273"/>
    </location>
</feature>
<feature type="site" description="Transition state stabilizer" evidence="7">
    <location>
        <position position="22"/>
    </location>
</feature>
<dbReference type="InterPro" id="IPR001228">
    <property type="entry name" value="IspD"/>
</dbReference>
<dbReference type="InterPro" id="IPR029044">
    <property type="entry name" value="Nucleotide-diphossugar_trans"/>
</dbReference>
<dbReference type="HAMAP" id="MF_00108">
    <property type="entry name" value="IspD"/>
    <property type="match status" value="1"/>
</dbReference>
<evidence type="ECO:0000256" key="8">
    <source>
        <dbReference type="SAM" id="MobiDB-lite"/>
    </source>
</evidence>
<name>A0A4Q5N3M0_9MICO</name>
<sequence>MSTAAILTAAGSGSRLGHLLPKALVPLAGVPLVVHAARRLVGSGAVDLLVVTAPADSVADFQAVLDGAQLGIPVSLVVGGASRQASVAAALAQLPPEISVVLVHDAARALAPSSLIARVEAAVRSGLRAVVPGARVTDTIIEVAPAGGGALDGRPLAGSVLEVVDNPDRDALRIVQTPQGFDRALLVRAHAAGAHRADDETRAATDDASLVAALGEAVHVVTGDPDAAKITTSRDLRLAEIVLADARAADQSGVDPADDQTGAHAVRHLGDRP</sequence>
<keyword evidence="5 7" id="KW-0548">Nucleotidyltransferase</keyword>
<organism evidence="9 10">
    <name type="scientific">Pengzhenrongella frigida</name>
    <dbReference type="NCBI Taxonomy" id="1259133"/>
    <lineage>
        <taxon>Bacteria</taxon>
        <taxon>Bacillati</taxon>
        <taxon>Actinomycetota</taxon>
        <taxon>Actinomycetes</taxon>
        <taxon>Micrococcales</taxon>
        <taxon>Pengzhenrongella</taxon>
    </lineage>
</organism>
<dbReference type="EMBL" id="SDWW01000019">
    <property type="protein sequence ID" value="RYV51227.1"/>
    <property type="molecule type" value="Genomic_DNA"/>
</dbReference>
<evidence type="ECO:0000256" key="7">
    <source>
        <dbReference type="HAMAP-Rule" id="MF_00108"/>
    </source>
</evidence>
<dbReference type="CDD" id="cd02516">
    <property type="entry name" value="CDP-ME_synthetase"/>
    <property type="match status" value="1"/>
</dbReference>
<evidence type="ECO:0000256" key="6">
    <source>
        <dbReference type="ARBA" id="ARBA00023229"/>
    </source>
</evidence>